<reference evidence="4" key="1">
    <citation type="submission" date="2014-09" db="EMBL/GenBank/DDBJ databases">
        <authorList>
            <person name="Illeghems K.G."/>
        </authorList>
    </citation>
    <scope>NUCLEOTIDE SEQUENCE [LARGE SCALE GENOMIC DNA]</scope>
    <source>
        <strain evidence="4">LMG 23848T</strain>
    </source>
</reference>
<name>A0A0U5F3T6_9PROT</name>
<gene>
    <name evidence="2" type="ORF">AGA_899</name>
    <name evidence="3" type="ORF">GOB80_07295</name>
</gene>
<dbReference type="PATRIC" id="fig|431306.5.peg.901"/>
<dbReference type="Pfam" id="PF04865">
    <property type="entry name" value="Baseplate_J"/>
    <property type="match status" value="1"/>
</dbReference>
<dbReference type="STRING" id="431306.AGA_899"/>
<keyword evidence="5" id="KW-1185">Reference proteome</keyword>
<reference evidence="3 5" key="3">
    <citation type="journal article" date="2020" name="Int. J. Syst. Evol. Microbiol.">
        <title>Novel acetic acid bacteria from cider fermentations: Acetobacter conturbans sp. nov. and Acetobacter fallax sp. nov.</title>
        <authorList>
            <person name="Sombolestani A.S."/>
            <person name="Cleenwerck I."/>
            <person name="Cnockaert M."/>
            <person name="Borremans W."/>
            <person name="Wieme A.D."/>
            <person name="De Vuyst L."/>
            <person name="Vandamme P."/>
        </authorList>
    </citation>
    <scope>NUCLEOTIDE SEQUENCE [LARGE SCALE GENOMIC DNA]</scope>
    <source>
        <strain evidence="3 5">LMG 23848</strain>
    </source>
</reference>
<dbReference type="Proteomes" id="UP000657200">
    <property type="component" value="Unassembled WGS sequence"/>
</dbReference>
<evidence type="ECO:0000313" key="3">
    <source>
        <dbReference type="EMBL" id="NHO39493.1"/>
    </source>
</evidence>
<dbReference type="EMBL" id="WOTE01000003">
    <property type="protein sequence ID" value="NHO39493.1"/>
    <property type="molecule type" value="Genomic_DNA"/>
</dbReference>
<dbReference type="RefSeq" id="WP_059023140.1">
    <property type="nucleotide sequence ID" value="NZ_LN609302.1"/>
</dbReference>
<reference evidence="2" key="2">
    <citation type="submission" date="2014-09" db="EMBL/GenBank/DDBJ databases">
        <authorList>
            <person name="Magalhaes I.L.F."/>
            <person name="Oliveira U."/>
            <person name="Santos F.R."/>
            <person name="Vidigal T.H.D.A."/>
            <person name="Brescovit A.D."/>
            <person name="Santos A.J."/>
        </authorList>
    </citation>
    <scope>NUCLEOTIDE SEQUENCE</scope>
    <source>
        <strain evidence="2">LMG 23848T</strain>
    </source>
</reference>
<accession>A0A0U5F3T6</accession>
<dbReference type="InterPro" id="IPR006949">
    <property type="entry name" value="Barrel_Baseplate_J-like"/>
</dbReference>
<dbReference type="AlphaFoldDB" id="A0A0U5F3T6"/>
<evidence type="ECO:0000313" key="4">
    <source>
        <dbReference type="Proteomes" id="UP000068250"/>
    </source>
</evidence>
<organism evidence="2 4">
    <name type="scientific">Acetobacter ghanensis</name>
    <dbReference type="NCBI Taxonomy" id="431306"/>
    <lineage>
        <taxon>Bacteria</taxon>
        <taxon>Pseudomonadati</taxon>
        <taxon>Pseudomonadota</taxon>
        <taxon>Alphaproteobacteria</taxon>
        <taxon>Acetobacterales</taxon>
        <taxon>Acetobacteraceae</taxon>
        <taxon>Acetobacter</taxon>
    </lineage>
</organism>
<protein>
    <submittedName>
        <fullName evidence="2">Burkholderia phage Bcep781 gp33</fullName>
    </submittedName>
</protein>
<proteinExistence type="predicted"/>
<evidence type="ECO:0000313" key="5">
    <source>
        <dbReference type="Proteomes" id="UP000657200"/>
    </source>
</evidence>
<dbReference type="EMBL" id="LN609302">
    <property type="protein sequence ID" value="CEF54648.1"/>
    <property type="molecule type" value="Genomic_DNA"/>
</dbReference>
<evidence type="ECO:0000313" key="2">
    <source>
        <dbReference type="EMBL" id="CEF54648.1"/>
    </source>
</evidence>
<feature type="domain" description="Baseplate protein J-like barrel" evidence="1">
    <location>
        <begin position="108"/>
        <end position="187"/>
    </location>
</feature>
<dbReference type="Proteomes" id="UP000068250">
    <property type="component" value="Chromosome I"/>
</dbReference>
<dbReference type="OrthoDB" id="7497539at2"/>
<sequence>MSGSDYGTTSVPAPSFTDAGFVAPAESDMLTGVLADMNAAMGGNLNTGLSTPQGQLAMSLTAILGDAYDQMLAIFNGVDPDRAFGRMQDAIGNIYFISRKGATATVVTVTCIGAAGAVVPEGTLIQDGSGNYYAADGTITLDATGAGIGSFSCTTKGVIYCPANSVSVYQSVTGLTSVNNPVAGVTGSAEEGRQAFEARRKATVEGNAIGSLNAIAGAVLSVDGVTDAYVTDNSTDAAVTTGGVSIAAHSLYVCVNGGTDEDVALAIISKKPPGCGYTGTTSVTVTDPNSAYHTPPTYTVQFTRATDTPVFFAVTLEKNSGVPSTAAADVQAAILAAFDGMEGSQIGQTLYASSFYAAVAALGSWVKIVEITIGTAASPTGFTAAMNIDQIPTLETGNIAVTVS</sequence>
<evidence type="ECO:0000259" key="1">
    <source>
        <dbReference type="Pfam" id="PF04865"/>
    </source>
</evidence>